<dbReference type="GeneTree" id="ENSGT01040000244410"/>
<organism evidence="1 2">
    <name type="scientific">Anolis carolinensis</name>
    <name type="common">Green anole</name>
    <name type="synonym">American chameleon</name>
    <dbReference type="NCBI Taxonomy" id="28377"/>
    <lineage>
        <taxon>Eukaryota</taxon>
        <taxon>Metazoa</taxon>
        <taxon>Chordata</taxon>
        <taxon>Craniata</taxon>
        <taxon>Vertebrata</taxon>
        <taxon>Euteleostomi</taxon>
        <taxon>Lepidosauria</taxon>
        <taxon>Squamata</taxon>
        <taxon>Bifurcata</taxon>
        <taxon>Unidentata</taxon>
        <taxon>Episquamata</taxon>
        <taxon>Toxicofera</taxon>
        <taxon>Iguania</taxon>
        <taxon>Dactyloidae</taxon>
        <taxon>Anolis</taxon>
    </lineage>
</organism>
<dbReference type="AlphaFoldDB" id="A0A803TJ41"/>
<dbReference type="Ensembl" id="ENSACAT00000038725.1">
    <property type="protein sequence ID" value="ENSACAP00000035231.1"/>
    <property type="gene ID" value="ENSACAG00000039336.1"/>
</dbReference>
<dbReference type="InParanoid" id="A0A803TJ41"/>
<reference evidence="1" key="2">
    <citation type="submission" date="2025-08" db="UniProtKB">
        <authorList>
            <consortium name="Ensembl"/>
        </authorList>
    </citation>
    <scope>IDENTIFICATION</scope>
</reference>
<keyword evidence="2" id="KW-1185">Reference proteome</keyword>
<dbReference type="Proteomes" id="UP000001646">
    <property type="component" value="Chromosome 4"/>
</dbReference>
<name>A0A803TJ41_ANOCA</name>
<evidence type="ECO:0000313" key="1">
    <source>
        <dbReference type="Ensembl" id="ENSACAP00000035231.1"/>
    </source>
</evidence>
<sequence>MGAYGAAKAGSPFDLWCFLQQPQVLARFLSAISLDSGLKQTCGLSALIFWVIWLCGRTLRALPHCHITQNIKAE</sequence>
<accession>A0A803TJ41</accession>
<protein>
    <submittedName>
        <fullName evidence="1">Uncharacterized protein</fullName>
    </submittedName>
</protein>
<reference evidence="1 2" key="1">
    <citation type="submission" date="2009-12" db="EMBL/GenBank/DDBJ databases">
        <title>The Genome Sequence of Anolis carolinensis (Green Anole Lizard).</title>
        <authorList>
            <consortium name="The Genome Sequencing Platform"/>
            <person name="Di Palma F."/>
            <person name="Alfoldi J."/>
            <person name="Heiman D."/>
            <person name="Young S."/>
            <person name="Grabherr M."/>
            <person name="Johnson J."/>
            <person name="Lander E.S."/>
            <person name="Lindblad-Toh K."/>
        </authorList>
    </citation>
    <scope>NUCLEOTIDE SEQUENCE [LARGE SCALE GENOMIC DNA]</scope>
    <source>
        <strain evidence="1 2">JBL SC #1</strain>
    </source>
</reference>
<evidence type="ECO:0000313" key="2">
    <source>
        <dbReference type="Proteomes" id="UP000001646"/>
    </source>
</evidence>
<proteinExistence type="predicted"/>
<reference evidence="1" key="3">
    <citation type="submission" date="2025-09" db="UniProtKB">
        <authorList>
            <consortium name="Ensembl"/>
        </authorList>
    </citation>
    <scope>IDENTIFICATION</scope>
</reference>